<evidence type="ECO:0000313" key="2">
    <source>
        <dbReference type="EMBL" id="OGD66207.1"/>
    </source>
</evidence>
<dbReference type="PANTHER" id="PTHR33933">
    <property type="entry name" value="NUCLEOTIDYLTRANSFERASE"/>
    <property type="match status" value="1"/>
</dbReference>
<name>A0A1F5EFK0_9BACT</name>
<dbReference type="InterPro" id="IPR052548">
    <property type="entry name" value="Type_VII_TA_antitoxin"/>
</dbReference>
<dbReference type="SUPFAM" id="SSF81301">
    <property type="entry name" value="Nucleotidyltransferase"/>
    <property type="match status" value="1"/>
</dbReference>
<dbReference type="InterPro" id="IPR043519">
    <property type="entry name" value="NT_sf"/>
</dbReference>
<dbReference type="Pfam" id="PF18765">
    <property type="entry name" value="Polbeta"/>
    <property type="match status" value="1"/>
</dbReference>
<protein>
    <recommendedName>
        <fullName evidence="1">Polymerase beta nucleotidyltransferase domain-containing protein</fullName>
    </recommendedName>
</protein>
<dbReference type="CDD" id="cd05403">
    <property type="entry name" value="NT_KNTase_like"/>
    <property type="match status" value="1"/>
</dbReference>
<dbReference type="EMBL" id="MEZV01000042">
    <property type="protein sequence ID" value="OGD66207.1"/>
    <property type="molecule type" value="Genomic_DNA"/>
</dbReference>
<dbReference type="Proteomes" id="UP000176451">
    <property type="component" value="Unassembled WGS sequence"/>
</dbReference>
<dbReference type="STRING" id="1797469.A3F08_03130"/>
<dbReference type="Gene3D" id="3.30.460.10">
    <property type="entry name" value="Beta Polymerase, domain 2"/>
    <property type="match status" value="1"/>
</dbReference>
<reference evidence="2 3" key="1">
    <citation type="journal article" date="2016" name="Nat. Commun.">
        <title>Thousands of microbial genomes shed light on interconnected biogeochemical processes in an aquifer system.</title>
        <authorList>
            <person name="Anantharaman K."/>
            <person name="Brown C.T."/>
            <person name="Hug L.A."/>
            <person name="Sharon I."/>
            <person name="Castelle C.J."/>
            <person name="Probst A.J."/>
            <person name="Thomas B.C."/>
            <person name="Singh A."/>
            <person name="Wilkins M.J."/>
            <person name="Karaoz U."/>
            <person name="Brodie E.L."/>
            <person name="Williams K.H."/>
            <person name="Hubbard S.S."/>
            <person name="Banfield J.F."/>
        </authorList>
    </citation>
    <scope>NUCLEOTIDE SEQUENCE [LARGE SCALE GENOMIC DNA]</scope>
</reference>
<sequence length="106" mass="12516">MTQKQIAKQIVNRIARKYRPEKIYLFGSFAWGKPTKDSDVDLLIVKKTKKRFFQRNLAVRKIIDGALPVDILVRTPEELKNRLNLGDFFYRDIIEKGKSLYEKSKK</sequence>
<organism evidence="2 3">
    <name type="scientific">Candidatus Berkelbacteria bacterium RIFCSPHIGHO2_12_FULL_36_9</name>
    <dbReference type="NCBI Taxonomy" id="1797469"/>
    <lineage>
        <taxon>Bacteria</taxon>
        <taxon>Candidatus Berkelbacteria</taxon>
    </lineage>
</organism>
<dbReference type="InterPro" id="IPR041633">
    <property type="entry name" value="Polbeta"/>
</dbReference>
<dbReference type="AlphaFoldDB" id="A0A1F5EFK0"/>
<evidence type="ECO:0000259" key="1">
    <source>
        <dbReference type="Pfam" id="PF18765"/>
    </source>
</evidence>
<comment type="caution">
    <text evidence="2">The sequence shown here is derived from an EMBL/GenBank/DDBJ whole genome shotgun (WGS) entry which is preliminary data.</text>
</comment>
<gene>
    <name evidence="2" type="ORF">A3F08_03130</name>
</gene>
<feature type="domain" description="Polymerase beta nucleotidyltransferase" evidence="1">
    <location>
        <begin position="9"/>
        <end position="105"/>
    </location>
</feature>
<dbReference type="PANTHER" id="PTHR33933:SF3">
    <property type="entry name" value="PROTEIN ADENYLYLTRANSFERASE MJ0604-RELATED"/>
    <property type="match status" value="1"/>
</dbReference>
<proteinExistence type="predicted"/>
<accession>A0A1F5EFK0</accession>
<evidence type="ECO:0000313" key="3">
    <source>
        <dbReference type="Proteomes" id="UP000176451"/>
    </source>
</evidence>